<evidence type="ECO:0000256" key="1">
    <source>
        <dbReference type="SAM" id="Phobius"/>
    </source>
</evidence>
<organism evidence="3 4">
    <name type="scientific">Azoarcus taiwanensis</name>
    <dbReference type="NCBI Taxonomy" id="666964"/>
    <lineage>
        <taxon>Bacteria</taxon>
        <taxon>Pseudomonadati</taxon>
        <taxon>Pseudomonadota</taxon>
        <taxon>Betaproteobacteria</taxon>
        <taxon>Rhodocyclales</taxon>
        <taxon>Zoogloeaceae</taxon>
        <taxon>Azoarcus</taxon>
    </lineage>
</organism>
<dbReference type="Proteomes" id="UP000599523">
    <property type="component" value="Unassembled WGS sequence"/>
</dbReference>
<dbReference type="InterPro" id="IPR040688">
    <property type="entry name" value="SLATT_2"/>
</dbReference>
<dbReference type="EMBL" id="WTVM01000004">
    <property type="protein sequence ID" value="NMG01592.1"/>
    <property type="molecule type" value="Genomic_DNA"/>
</dbReference>
<protein>
    <submittedName>
        <fullName evidence="3">SLATT domain-containing protein</fullName>
    </submittedName>
</protein>
<dbReference type="NCBIfam" id="NF033633">
    <property type="entry name" value="SLATT_2"/>
    <property type="match status" value="1"/>
</dbReference>
<evidence type="ECO:0000313" key="3">
    <source>
        <dbReference type="EMBL" id="NMG01592.1"/>
    </source>
</evidence>
<accession>A0A972FAF8</accession>
<feature type="transmembrane region" description="Helical" evidence="1">
    <location>
        <begin position="48"/>
        <end position="72"/>
    </location>
</feature>
<dbReference type="RefSeq" id="WP_168986386.1">
    <property type="nucleotide sequence ID" value="NZ_CAWPHM010000275.1"/>
</dbReference>
<evidence type="ECO:0000313" key="4">
    <source>
        <dbReference type="Proteomes" id="UP000599523"/>
    </source>
</evidence>
<evidence type="ECO:0000259" key="2">
    <source>
        <dbReference type="Pfam" id="PF18183"/>
    </source>
</evidence>
<dbReference type="AlphaFoldDB" id="A0A972FAF8"/>
<gene>
    <name evidence="3" type="ORF">GPA21_01205</name>
</gene>
<feature type="transmembrane region" description="Helical" evidence="1">
    <location>
        <begin position="84"/>
        <end position="103"/>
    </location>
</feature>
<keyword evidence="1" id="KW-0472">Membrane</keyword>
<feature type="domain" description="SMODS and SLOG-associating 2TM effector" evidence="2">
    <location>
        <begin position="17"/>
        <end position="119"/>
    </location>
</feature>
<reference evidence="3" key="1">
    <citation type="submission" date="2019-12" db="EMBL/GenBank/DDBJ databases">
        <title>Comparative genomics gives insights into the taxonomy of the Azoarcus-Aromatoleum group and reveals separate origins of nif in the plant-associated Azoarcus and non-plant-associated Aromatoleum sub-groups.</title>
        <authorList>
            <person name="Lafos M."/>
            <person name="Maluk M."/>
            <person name="Batista M."/>
            <person name="Junghare M."/>
            <person name="Carmona M."/>
            <person name="Faoro H."/>
            <person name="Cruz L.M."/>
            <person name="Battistoni F."/>
            <person name="De Souza E."/>
            <person name="Pedrosa F."/>
            <person name="Chen W.-M."/>
            <person name="Poole P.S."/>
            <person name="Dixon R.A."/>
            <person name="James E.K."/>
        </authorList>
    </citation>
    <scope>NUCLEOTIDE SEQUENCE</scope>
    <source>
        <strain evidence="3">NSC3</strain>
    </source>
</reference>
<comment type="caution">
    <text evidence="3">The sequence shown here is derived from an EMBL/GenBank/DDBJ whole genome shotgun (WGS) entry which is preliminary data.</text>
</comment>
<dbReference type="Pfam" id="PF18183">
    <property type="entry name" value="SLATT_2"/>
    <property type="match status" value="1"/>
</dbReference>
<sequence>MRRFRERTESLQWDAANAESSLSELFAAVDDLAESEVRYYYRRRGTRALISSLARFLAWLLGSVGLLLPLLAGTAAPVFRDWGQYGYVFLAAAACLLGANALFGGTSGHVRFVQVQLELEKLIAESRIAWCRHLASTGDSRHLDAGFELVLAYAQGLHAATLAETGRWGEDALSALAEYRQSIKSRASGKH</sequence>
<keyword evidence="4" id="KW-1185">Reference proteome</keyword>
<name>A0A972FAF8_9RHOO</name>
<keyword evidence="1" id="KW-1133">Transmembrane helix</keyword>
<keyword evidence="1" id="KW-0812">Transmembrane</keyword>
<proteinExistence type="predicted"/>